<dbReference type="EMBL" id="BMXG01000003">
    <property type="protein sequence ID" value="GHB94113.1"/>
    <property type="molecule type" value="Genomic_DNA"/>
</dbReference>
<name>A0A8J3DA75_9BACT</name>
<evidence type="ECO:0000313" key="2">
    <source>
        <dbReference type="Proteomes" id="UP000642829"/>
    </source>
</evidence>
<keyword evidence="2" id="KW-1185">Reference proteome</keyword>
<accession>A0A8J3DA75</accession>
<reference evidence="1" key="1">
    <citation type="journal article" date="2014" name="Int. J. Syst. Evol. Microbiol.">
        <title>Complete genome sequence of Corynebacterium casei LMG S-19264T (=DSM 44701T), isolated from a smear-ripened cheese.</title>
        <authorList>
            <consortium name="US DOE Joint Genome Institute (JGI-PGF)"/>
            <person name="Walter F."/>
            <person name="Albersmeier A."/>
            <person name="Kalinowski J."/>
            <person name="Ruckert C."/>
        </authorList>
    </citation>
    <scope>NUCLEOTIDE SEQUENCE</scope>
    <source>
        <strain evidence="1">KCTC 12870</strain>
    </source>
</reference>
<gene>
    <name evidence="1" type="ORF">GCM10007047_07210</name>
</gene>
<sequence>MSAYDFDNSSDGDWENSEELSWNEFDWQRYLKQNEKDIGEFLGHYHRLKHKPGHLDEIAQLMRWEVEDWSGADLEESDDDFEEEEEKEAVDASDFDPYSVHKHPVYIVSHGLYQHLFQCWEHFLTQTKGQVDAVMGSRFASSLHVGEFNAVMGINALDMGDFNLAVCHLKNGLAAVNHTMAILQEVKCDNARLLQAFQAEVLQVIFDLRDLWLRVMNDCREEERRHKDNGR</sequence>
<dbReference type="Proteomes" id="UP000642829">
    <property type="component" value="Unassembled WGS sequence"/>
</dbReference>
<comment type="caution">
    <text evidence="1">The sequence shown here is derived from an EMBL/GenBank/DDBJ whole genome shotgun (WGS) entry which is preliminary data.</text>
</comment>
<protein>
    <submittedName>
        <fullName evidence="1">Uncharacterized protein</fullName>
    </submittedName>
</protein>
<dbReference type="RefSeq" id="WP_189511938.1">
    <property type="nucleotide sequence ID" value="NZ_BMXG01000003.1"/>
</dbReference>
<proteinExistence type="predicted"/>
<reference evidence="1" key="2">
    <citation type="submission" date="2020-09" db="EMBL/GenBank/DDBJ databases">
        <authorList>
            <person name="Sun Q."/>
            <person name="Kim S."/>
        </authorList>
    </citation>
    <scope>NUCLEOTIDE SEQUENCE</scope>
    <source>
        <strain evidence="1">KCTC 12870</strain>
    </source>
</reference>
<organism evidence="1 2">
    <name type="scientific">Cerasicoccus arenae</name>
    <dbReference type="NCBI Taxonomy" id="424488"/>
    <lineage>
        <taxon>Bacteria</taxon>
        <taxon>Pseudomonadati</taxon>
        <taxon>Verrucomicrobiota</taxon>
        <taxon>Opitutia</taxon>
        <taxon>Puniceicoccales</taxon>
        <taxon>Cerasicoccaceae</taxon>
        <taxon>Cerasicoccus</taxon>
    </lineage>
</organism>
<evidence type="ECO:0000313" key="1">
    <source>
        <dbReference type="EMBL" id="GHB94113.1"/>
    </source>
</evidence>
<dbReference type="AlphaFoldDB" id="A0A8J3DA75"/>